<organism evidence="1">
    <name type="scientific">bioreactor metagenome</name>
    <dbReference type="NCBI Taxonomy" id="1076179"/>
    <lineage>
        <taxon>unclassified sequences</taxon>
        <taxon>metagenomes</taxon>
        <taxon>ecological metagenomes</taxon>
    </lineage>
</organism>
<accession>A0A644TMI3</accession>
<dbReference type="NCBIfam" id="TIGR00738">
    <property type="entry name" value="rrf2_super"/>
    <property type="match status" value="1"/>
</dbReference>
<dbReference type="PANTHER" id="PTHR33221:SF2">
    <property type="entry name" value="TRANSCRIPTIONAL REGULATOR"/>
    <property type="match status" value="1"/>
</dbReference>
<sequence>MQLNVATDYAFRLVLNLAMLSEGEIVNGHAIADQEKIPPRFLLKIVRFLTKAGIVRSYRGVDGGYSLGKPAVGISLLDVINAMEGPIAIHRCLKDGEDCNKTEGHLCPVHQALAVIQSQMVDGLSKVNFDRLADEYRKRRGKNG</sequence>
<dbReference type="Gene3D" id="1.10.10.10">
    <property type="entry name" value="Winged helix-like DNA-binding domain superfamily/Winged helix DNA-binding domain"/>
    <property type="match status" value="1"/>
</dbReference>
<dbReference type="GO" id="GO:0003700">
    <property type="term" value="F:DNA-binding transcription factor activity"/>
    <property type="evidence" value="ECO:0007669"/>
    <property type="project" value="TreeGrafter"/>
</dbReference>
<dbReference type="InterPro" id="IPR000944">
    <property type="entry name" value="Tscrpt_reg_Rrf2"/>
</dbReference>
<dbReference type="SUPFAM" id="SSF46785">
    <property type="entry name" value="Winged helix' DNA-binding domain"/>
    <property type="match status" value="1"/>
</dbReference>
<dbReference type="InterPro" id="IPR036390">
    <property type="entry name" value="WH_DNA-bd_sf"/>
</dbReference>
<dbReference type="Pfam" id="PF02082">
    <property type="entry name" value="Rrf2"/>
    <property type="match status" value="1"/>
</dbReference>
<name>A0A644TMI3_9ZZZZ</name>
<comment type="caution">
    <text evidence="1">The sequence shown here is derived from an EMBL/GenBank/DDBJ whole genome shotgun (WGS) entry which is preliminary data.</text>
</comment>
<proteinExistence type="predicted"/>
<dbReference type="PROSITE" id="PS51197">
    <property type="entry name" value="HTH_RRF2_2"/>
    <property type="match status" value="1"/>
</dbReference>
<dbReference type="InterPro" id="IPR030489">
    <property type="entry name" value="TR_Rrf2-type_CS"/>
</dbReference>
<dbReference type="AlphaFoldDB" id="A0A644TMI3"/>
<dbReference type="PANTHER" id="PTHR33221">
    <property type="entry name" value="WINGED HELIX-TURN-HELIX TRANSCRIPTIONAL REGULATOR, RRF2 FAMILY"/>
    <property type="match status" value="1"/>
</dbReference>
<dbReference type="PROSITE" id="PS01332">
    <property type="entry name" value="HTH_RRF2_1"/>
    <property type="match status" value="1"/>
</dbReference>
<dbReference type="EMBL" id="VSSQ01000039">
    <property type="protein sequence ID" value="MPL67869.1"/>
    <property type="molecule type" value="Genomic_DNA"/>
</dbReference>
<dbReference type="InterPro" id="IPR036388">
    <property type="entry name" value="WH-like_DNA-bd_sf"/>
</dbReference>
<reference evidence="1" key="1">
    <citation type="submission" date="2019-08" db="EMBL/GenBank/DDBJ databases">
        <authorList>
            <person name="Kucharzyk K."/>
            <person name="Murdoch R.W."/>
            <person name="Higgins S."/>
            <person name="Loffler F."/>
        </authorList>
    </citation>
    <scope>NUCLEOTIDE SEQUENCE</scope>
</reference>
<gene>
    <name evidence="1" type="primary">nsrR_1</name>
    <name evidence="1" type="ORF">SDC9_13572</name>
</gene>
<protein>
    <submittedName>
        <fullName evidence="1">HTH-type transcriptional repressor NsrR</fullName>
    </submittedName>
</protein>
<evidence type="ECO:0000313" key="1">
    <source>
        <dbReference type="EMBL" id="MPL67869.1"/>
    </source>
</evidence>
<dbReference type="GO" id="GO:0005829">
    <property type="term" value="C:cytosol"/>
    <property type="evidence" value="ECO:0007669"/>
    <property type="project" value="TreeGrafter"/>
</dbReference>